<proteinExistence type="predicted"/>
<reference evidence="2 3" key="1">
    <citation type="submission" date="2018-05" db="EMBL/GenBank/DDBJ databases">
        <title>Lujinxingia marina gen. nov. sp. nov., a new facultative anaerobic member of the class Deltaproteobacteria, and proposal of Lujinxingaceae fam. nov.</title>
        <authorList>
            <person name="Li C.-M."/>
        </authorList>
    </citation>
    <scope>NUCLEOTIDE SEQUENCE [LARGE SCALE GENOMIC DNA]</scope>
    <source>
        <strain evidence="2 3">B210</strain>
    </source>
</reference>
<dbReference type="Proteomes" id="UP000249169">
    <property type="component" value="Unassembled WGS sequence"/>
</dbReference>
<dbReference type="AlphaFoldDB" id="A0A328CBZ9"/>
<dbReference type="EMBL" id="QHKO01000001">
    <property type="protein sequence ID" value="RAL25140.1"/>
    <property type="molecule type" value="Genomic_DNA"/>
</dbReference>
<dbReference type="RefSeq" id="WP_111728312.1">
    <property type="nucleotide sequence ID" value="NZ_QHKO01000001.1"/>
</dbReference>
<organism evidence="2 3">
    <name type="scientific">Lujinxingia litoralis</name>
    <dbReference type="NCBI Taxonomy" id="2211119"/>
    <lineage>
        <taxon>Bacteria</taxon>
        <taxon>Deltaproteobacteria</taxon>
        <taxon>Bradymonadales</taxon>
        <taxon>Lujinxingiaceae</taxon>
        <taxon>Lujinxingia</taxon>
    </lineage>
</organism>
<keyword evidence="1" id="KW-1133">Transmembrane helix</keyword>
<gene>
    <name evidence="2" type="ORF">DL240_02700</name>
</gene>
<evidence type="ECO:0000313" key="3">
    <source>
        <dbReference type="Proteomes" id="UP000249169"/>
    </source>
</evidence>
<feature type="transmembrane region" description="Helical" evidence="1">
    <location>
        <begin position="89"/>
        <end position="106"/>
    </location>
</feature>
<sequence length="168" mass="17971">MENLFFHPEIVHIPIALAVLMPLLTAGLLLAWWQNWLPRRAWWIALSFQLILVGSGYLATESGEKDEDVVERIVDHDAIEAHEEAAETFMTAAIAVLIVFLAAGLIPKQSVAIAFGGLALVGTLVVFGLGYQAGQAGGALVYEHGAANAFIQAPSSPGTSPRGETEEH</sequence>
<protein>
    <recommendedName>
        <fullName evidence="4">DUF2231 domain-containing protein</fullName>
    </recommendedName>
</protein>
<feature type="transmembrane region" description="Helical" evidence="1">
    <location>
        <begin position="12"/>
        <end position="33"/>
    </location>
</feature>
<keyword evidence="1" id="KW-0812">Transmembrane</keyword>
<evidence type="ECO:0000313" key="2">
    <source>
        <dbReference type="EMBL" id="RAL25140.1"/>
    </source>
</evidence>
<feature type="transmembrane region" description="Helical" evidence="1">
    <location>
        <begin position="40"/>
        <end position="59"/>
    </location>
</feature>
<feature type="transmembrane region" description="Helical" evidence="1">
    <location>
        <begin position="113"/>
        <end position="133"/>
    </location>
</feature>
<dbReference type="OrthoDB" id="5520928at2"/>
<keyword evidence="1" id="KW-0472">Membrane</keyword>
<name>A0A328CBZ9_9DELT</name>
<evidence type="ECO:0000256" key="1">
    <source>
        <dbReference type="SAM" id="Phobius"/>
    </source>
</evidence>
<comment type="caution">
    <text evidence="2">The sequence shown here is derived from an EMBL/GenBank/DDBJ whole genome shotgun (WGS) entry which is preliminary data.</text>
</comment>
<evidence type="ECO:0008006" key="4">
    <source>
        <dbReference type="Google" id="ProtNLM"/>
    </source>
</evidence>
<accession>A0A328CBZ9</accession>
<keyword evidence="3" id="KW-1185">Reference proteome</keyword>